<dbReference type="GO" id="GO:0030674">
    <property type="term" value="F:protein-macromolecule adaptor activity"/>
    <property type="evidence" value="ECO:0007669"/>
    <property type="project" value="TreeGrafter"/>
</dbReference>
<evidence type="ECO:0000256" key="1">
    <source>
        <dbReference type="ARBA" id="ARBA00004613"/>
    </source>
</evidence>
<evidence type="ECO:0000256" key="5">
    <source>
        <dbReference type="ARBA" id="ARBA00023157"/>
    </source>
</evidence>
<keyword evidence="3" id="KW-0732">Signal</keyword>
<dbReference type="SMART" id="SM00186">
    <property type="entry name" value="FBG"/>
    <property type="match status" value="1"/>
</dbReference>
<dbReference type="PROSITE" id="PS51406">
    <property type="entry name" value="FIBRINOGEN_C_2"/>
    <property type="match status" value="1"/>
</dbReference>
<reference evidence="8" key="1">
    <citation type="journal article" date="2019" name="bioRxiv">
        <title>The Genome of the Zebra Mussel, Dreissena polymorpha: A Resource for Invasive Species Research.</title>
        <authorList>
            <person name="McCartney M.A."/>
            <person name="Auch B."/>
            <person name="Kono T."/>
            <person name="Mallez S."/>
            <person name="Zhang Y."/>
            <person name="Obille A."/>
            <person name="Becker A."/>
            <person name="Abrahante J.E."/>
            <person name="Garbe J."/>
            <person name="Badalamenti J.P."/>
            <person name="Herman A."/>
            <person name="Mangelson H."/>
            <person name="Liachko I."/>
            <person name="Sullivan S."/>
            <person name="Sone E.D."/>
            <person name="Koren S."/>
            <person name="Silverstein K.A.T."/>
            <person name="Beckman K.B."/>
            <person name="Gohl D.M."/>
        </authorList>
    </citation>
    <scope>NUCLEOTIDE SEQUENCE</scope>
    <source>
        <strain evidence="8">Duluth1</strain>
        <tissue evidence="8">Whole animal</tissue>
    </source>
</reference>
<accession>A0A9D4ICG3</accession>
<keyword evidence="6" id="KW-0325">Glycoprotein</keyword>
<organism evidence="8 9">
    <name type="scientific">Dreissena polymorpha</name>
    <name type="common">Zebra mussel</name>
    <name type="synonym">Mytilus polymorpha</name>
    <dbReference type="NCBI Taxonomy" id="45954"/>
    <lineage>
        <taxon>Eukaryota</taxon>
        <taxon>Metazoa</taxon>
        <taxon>Spiralia</taxon>
        <taxon>Lophotrochozoa</taxon>
        <taxon>Mollusca</taxon>
        <taxon>Bivalvia</taxon>
        <taxon>Autobranchia</taxon>
        <taxon>Heteroconchia</taxon>
        <taxon>Euheterodonta</taxon>
        <taxon>Imparidentia</taxon>
        <taxon>Neoheterodontei</taxon>
        <taxon>Myida</taxon>
        <taxon>Dreissenoidea</taxon>
        <taxon>Dreissenidae</taxon>
        <taxon>Dreissena</taxon>
    </lineage>
</organism>
<evidence type="ECO:0000256" key="4">
    <source>
        <dbReference type="ARBA" id="ARBA00023054"/>
    </source>
</evidence>
<feature type="domain" description="Fibrinogen C-terminal" evidence="7">
    <location>
        <begin position="1"/>
        <end position="191"/>
    </location>
</feature>
<keyword evidence="9" id="KW-1185">Reference proteome</keyword>
<evidence type="ECO:0000256" key="2">
    <source>
        <dbReference type="ARBA" id="ARBA00022525"/>
    </source>
</evidence>
<dbReference type="PROSITE" id="PS00514">
    <property type="entry name" value="FIBRINOGEN_C_1"/>
    <property type="match status" value="1"/>
</dbReference>
<dbReference type="InterPro" id="IPR020837">
    <property type="entry name" value="Fibrinogen_CS"/>
</dbReference>
<dbReference type="GO" id="GO:0005201">
    <property type="term" value="F:extracellular matrix structural constituent"/>
    <property type="evidence" value="ECO:0007669"/>
    <property type="project" value="TreeGrafter"/>
</dbReference>
<name>A0A9D4ICG3_DREPO</name>
<dbReference type="CDD" id="cd00087">
    <property type="entry name" value="FReD"/>
    <property type="match status" value="1"/>
</dbReference>
<dbReference type="InterPro" id="IPR037579">
    <property type="entry name" value="FIB_ANG-like"/>
</dbReference>
<dbReference type="Proteomes" id="UP000828390">
    <property type="component" value="Unassembled WGS sequence"/>
</dbReference>
<comment type="subcellular location">
    <subcellularLocation>
        <location evidence="1">Secreted</location>
    </subcellularLocation>
</comment>
<reference evidence="8" key="2">
    <citation type="submission" date="2020-11" db="EMBL/GenBank/DDBJ databases">
        <authorList>
            <person name="McCartney M.A."/>
            <person name="Auch B."/>
            <person name="Kono T."/>
            <person name="Mallez S."/>
            <person name="Becker A."/>
            <person name="Gohl D.M."/>
            <person name="Silverstein K.A.T."/>
            <person name="Koren S."/>
            <person name="Bechman K.B."/>
            <person name="Herman A."/>
            <person name="Abrahante J.E."/>
            <person name="Garbe J."/>
        </authorList>
    </citation>
    <scope>NUCLEOTIDE SEQUENCE</scope>
    <source>
        <strain evidence="8">Duluth1</strain>
        <tissue evidence="8">Whole animal</tissue>
    </source>
</reference>
<evidence type="ECO:0000259" key="7">
    <source>
        <dbReference type="PROSITE" id="PS51406"/>
    </source>
</evidence>
<keyword evidence="4" id="KW-0175">Coiled coil</keyword>
<dbReference type="Gene3D" id="3.90.215.10">
    <property type="entry name" value="Gamma Fibrinogen, chain A, domain 1"/>
    <property type="match status" value="1"/>
</dbReference>
<keyword evidence="2" id="KW-0964">Secreted</keyword>
<dbReference type="GO" id="GO:0005577">
    <property type="term" value="C:fibrinogen complex"/>
    <property type="evidence" value="ECO:0007669"/>
    <property type="project" value="TreeGrafter"/>
</dbReference>
<dbReference type="InterPro" id="IPR014716">
    <property type="entry name" value="Fibrinogen_a/b/g_C_1"/>
</dbReference>
<evidence type="ECO:0000313" key="9">
    <source>
        <dbReference type="Proteomes" id="UP000828390"/>
    </source>
</evidence>
<dbReference type="InterPro" id="IPR036056">
    <property type="entry name" value="Fibrinogen-like_C"/>
</dbReference>
<evidence type="ECO:0000256" key="6">
    <source>
        <dbReference type="ARBA" id="ARBA00023180"/>
    </source>
</evidence>
<evidence type="ECO:0000256" key="3">
    <source>
        <dbReference type="ARBA" id="ARBA00022729"/>
    </source>
</evidence>
<keyword evidence="5" id="KW-1015">Disulfide bond</keyword>
<dbReference type="InterPro" id="IPR002181">
    <property type="entry name" value="Fibrinogen_a/b/g_C_dom"/>
</dbReference>
<dbReference type="PANTHER" id="PTHR47221">
    <property type="entry name" value="FIBRINOGEN ALPHA CHAIN"/>
    <property type="match status" value="1"/>
</dbReference>
<comment type="caution">
    <text evidence="8">The sequence shown here is derived from an EMBL/GenBank/DDBJ whole genome shotgun (WGS) entry which is preliminary data.</text>
</comment>
<dbReference type="GO" id="GO:0034116">
    <property type="term" value="P:positive regulation of heterotypic cell-cell adhesion"/>
    <property type="evidence" value="ECO:0007669"/>
    <property type="project" value="TreeGrafter"/>
</dbReference>
<dbReference type="Gene3D" id="4.10.530.10">
    <property type="entry name" value="Gamma-fibrinogen Carboxyl Terminal Fragment, domain 2"/>
    <property type="match status" value="1"/>
</dbReference>
<dbReference type="PANTHER" id="PTHR47221:SF6">
    <property type="entry name" value="FIBRINOGEN ALPHA CHAIN"/>
    <property type="match status" value="1"/>
</dbReference>
<proteinExistence type="predicted"/>
<dbReference type="Pfam" id="PF00147">
    <property type="entry name" value="Fibrinogen_C"/>
    <property type="match status" value="1"/>
</dbReference>
<protein>
    <recommendedName>
        <fullName evidence="7">Fibrinogen C-terminal domain-containing protein</fullName>
    </recommendedName>
</protein>
<dbReference type="EMBL" id="JAIWYP010000010">
    <property type="protein sequence ID" value="KAH3754868.1"/>
    <property type="molecule type" value="Genomic_DNA"/>
</dbReference>
<gene>
    <name evidence="8" type="ORF">DPMN_189551</name>
</gene>
<dbReference type="SUPFAM" id="SSF56496">
    <property type="entry name" value="Fibrinogen C-terminal domain-like"/>
    <property type="match status" value="1"/>
</dbReference>
<evidence type="ECO:0000313" key="8">
    <source>
        <dbReference type="EMBL" id="KAH3754868.1"/>
    </source>
</evidence>
<sequence length="191" mass="22210">MNVYCDVDSKNKRWMVIQRRKDGSVDFNRTWANYKAGFGDLSGEFWLGNEHIYQLTKGKPRQLRIDMEMFNGTKRYALYSEFKISSESEKYKLHLSGYTGDAGDCLLSACYGYGHVHSGQSFSTFDRDNDRDSNCCACVFVGGWWFNDCFNAHLNGKYFKEKDSMPNGKGINWFKINEWSTSLKFVQMSMR</sequence>
<dbReference type="AlphaFoldDB" id="A0A9D4ICG3"/>